<proteinExistence type="inferred from homology"/>
<comment type="similarity">
    <text evidence="2">Belongs to the EamA transporter family.</text>
</comment>
<feature type="transmembrane region" description="Helical" evidence="7">
    <location>
        <begin position="36"/>
        <end position="56"/>
    </location>
</feature>
<dbReference type="Gene3D" id="1.10.3730.20">
    <property type="match status" value="2"/>
</dbReference>
<dbReference type="EMBL" id="JAUSUF010000014">
    <property type="protein sequence ID" value="MDQ0150935.1"/>
    <property type="molecule type" value="Genomic_DNA"/>
</dbReference>
<dbReference type="InterPro" id="IPR050638">
    <property type="entry name" value="AA-Vitamin_Transporters"/>
</dbReference>
<evidence type="ECO:0000256" key="7">
    <source>
        <dbReference type="SAM" id="Phobius"/>
    </source>
</evidence>
<feature type="transmembrane region" description="Helical" evidence="7">
    <location>
        <begin position="244"/>
        <end position="264"/>
    </location>
</feature>
<keyword evidence="3" id="KW-1003">Cell membrane</keyword>
<feature type="transmembrane region" description="Helical" evidence="7">
    <location>
        <begin position="123"/>
        <end position="141"/>
    </location>
</feature>
<feature type="domain" description="EamA" evidence="8">
    <location>
        <begin position="154"/>
        <end position="286"/>
    </location>
</feature>
<gene>
    <name evidence="9" type="ORF">J2S18_002909</name>
</gene>
<feature type="transmembrane region" description="Helical" evidence="7">
    <location>
        <begin position="270"/>
        <end position="286"/>
    </location>
</feature>
<evidence type="ECO:0000256" key="5">
    <source>
        <dbReference type="ARBA" id="ARBA00022989"/>
    </source>
</evidence>
<dbReference type="InterPro" id="IPR037185">
    <property type="entry name" value="EmrE-like"/>
</dbReference>
<name>A0ABT9UX88_9FIRM</name>
<evidence type="ECO:0000256" key="6">
    <source>
        <dbReference type="ARBA" id="ARBA00023136"/>
    </source>
</evidence>
<organism evidence="9 10">
    <name type="scientific">Eubacterium multiforme</name>
    <dbReference type="NCBI Taxonomy" id="83339"/>
    <lineage>
        <taxon>Bacteria</taxon>
        <taxon>Bacillati</taxon>
        <taxon>Bacillota</taxon>
        <taxon>Clostridia</taxon>
        <taxon>Eubacteriales</taxon>
        <taxon>Eubacteriaceae</taxon>
        <taxon>Eubacterium</taxon>
    </lineage>
</organism>
<comment type="caution">
    <text evidence="9">The sequence shown here is derived from an EMBL/GenBank/DDBJ whole genome shotgun (WGS) entry which is preliminary data.</text>
</comment>
<keyword evidence="10" id="KW-1185">Reference proteome</keyword>
<keyword evidence="6 7" id="KW-0472">Membrane</keyword>
<reference evidence="9 10" key="1">
    <citation type="submission" date="2023-07" db="EMBL/GenBank/DDBJ databases">
        <title>Genomic Encyclopedia of Type Strains, Phase IV (KMG-IV): sequencing the most valuable type-strain genomes for metagenomic binning, comparative biology and taxonomic classification.</title>
        <authorList>
            <person name="Goeker M."/>
        </authorList>
    </citation>
    <scope>NUCLEOTIDE SEQUENCE [LARGE SCALE GENOMIC DNA]</scope>
    <source>
        <strain evidence="9 10">DSM 20694</strain>
    </source>
</reference>
<comment type="subcellular location">
    <subcellularLocation>
        <location evidence="1">Cell membrane</location>
        <topology evidence="1">Multi-pass membrane protein</topology>
    </subcellularLocation>
</comment>
<evidence type="ECO:0000256" key="2">
    <source>
        <dbReference type="ARBA" id="ARBA00007362"/>
    </source>
</evidence>
<dbReference type="PANTHER" id="PTHR32322">
    <property type="entry name" value="INNER MEMBRANE TRANSPORTER"/>
    <property type="match status" value="1"/>
</dbReference>
<dbReference type="RefSeq" id="WP_307487804.1">
    <property type="nucleotide sequence ID" value="NZ_JAUSUF010000014.1"/>
</dbReference>
<protein>
    <submittedName>
        <fullName evidence="9">Drug/metabolite transporter (DMT)-like permease</fullName>
    </submittedName>
</protein>
<evidence type="ECO:0000256" key="1">
    <source>
        <dbReference type="ARBA" id="ARBA00004651"/>
    </source>
</evidence>
<accession>A0ABT9UX88</accession>
<dbReference type="PANTHER" id="PTHR32322:SF18">
    <property type="entry name" value="S-ADENOSYLMETHIONINE_S-ADENOSYLHOMOCYSTEINE TRANSPORTER"/>
    <property type="match status" value="1"/>
</dbReference>
<feature type="domain" description="EamA" evidence="8">
    <location>
        <begin position="9"/>
        <end position="140"/>
    </location>
</feature>
<feature type="transmembrane region" description="Helical" evidence="7">
    <location>
        <begin position="68"/>
        <end position="85"/>
    </location>
</feature>
<evidence type="ECO:0000256" key="4">
    <source>
        <dbReference type="ARBA" id="ARBA00022692"/>
    </source>
</evidence>
<evidence type="ECO:0000313" key="10">
    <source>
        <dbReference type="Proteomes" id="UP001228504"/>
    </source>
</evidence>
<evidence type="ECO:0000256" key="3">
    <source>
        <dbReference type="ARBA" id="ARBA00022475"/>
    </source>
</evidence>
<dbReference type="Proteomes" id="UP001228504">
    <property type="component" value="Unassembled WGS sequence"/>
</dbReference>
<feature type="transmembrane region" description="Helical" evidence="7">
    <location>
        <begin position="214"/>
        <end position="232"/>
    </location>
</feature>
<keyword evidence="5 7" id="KW-1133">Transmembrane helix</keyword>
<keyword evidence="4 7" id="KW-0812">Transmembrane</keyword>
<dbReference type="InterPro" id="IPR000620">
    <property type="entry name" value="EamA_dom"/>
</dbReference>
<feature type="transmembrane region" description="Helical" evidence="7">
    <location>
        <begin position="153"/>
        <end position="173"/>
    </location>
</feature>
<evidence type="ECO:0000259" key="8">
    <source>
        <dbReference type="Pfam" id="PF00892"/>
    </source>
</evidence>
<feature type="transmembrane region" description="Helical" evidence="7">
    <location>
        <begin position="91"/>
        <end position="111"/>
    </location>
</feature>
<evidence type="ECO:0000313" key="9">
    <source>
        <dbReference type="EMBL" id="MDQ0150935.1"/>
    </source>
</evidence>
<sequence>MKEKKLMFHILALLTMIVWGLSYLSSEIAMREVPPSLLAFYRFLIAGGVLYLIKKWKFKRDKIIKGDMKYLILGGVFGVALYFSLQNFAVYYTSSLNVSVLIAITPVFTLLVQRIFFKEKLNIYKSSGVIISVFGIFLIVASRGKVSLFSEGSIGDVMTICAVFSWIVYNIVIGKLKGTYSAITITAYQSLWGALFLSPTLLLDRPKMVSPLTIFNIVYLSIFCTIIAFVLYIRCLQKLGPTVITTYVNFQPVVGVIAACILLGQKINSLQFLGSVCIIVSAFLVNKKVKEKNKGVVEQLQV</sequence>
<dbReference type="Pfam" id="PF00892">
    <property type="entry name" value="EamA"/>
    <property type="match status" value="2"/>
</dbReference>
<dbReference type="SUPFAM" id="SSF103481">
    <property type="entry name" value="Multidrug resistance efflux transporter EmrE"/>
    <property type="match status" value="2"/>
</dbReference>
<feature type="transmembrane region" description="Helical" evidence="7">
    <location>
        <begin position="180"/>
        <end position="202"/>
    </location>
</feature>